<dbReference type="EMBL" id="CP016043">
    <property type="protein sequence ID" value="AOV97040.1"/>
    <property type="molecule type" value="Genomic_DNA"/>
</dbReference>
<reference evidence="2 3" key="1">
    <citation type="submission" date="2016-06" db="EMBL/GenBank/DDBJ databases">
        <title>Complete genome sequence of Edwardsiella hoshinae ATCC 35051.</title>
        <authorList>
            <person name="Reichley S.R."/>
            <person name="Waldbieser G.C."/>
            <person name="Lawrence M.L."/>
            <person name="Griffin M.J."/>
        </authorList>
    </citation>
    <scope>NUCLEOTIDE SEQUENCE [LARGE SCALE GENOMIC DNA]</scope>
    <source>
        <strain evidence="2 3">ATCC 35051</strain>
    </source>
</reference>
<sequence length="80" mass="8893">MILRRYAHRLSGICGRTAYYFAYFAVIYPFRRASGKRFPRRRGADAVDILIVAAFAVAMAADGRAAGRNAPRCFFASALD</sequence>
<organism evidence="2 3">
    <name type="scientific">Edwardsiella hoshinae</name>
    <dbReference type="NCBI Taxonomy" id="93378"/>
    <lineage>
        <taxon>Bacteria</taxon>
        <taxon>Pseudomonadati</taxon>
        <taxon>Pseudomonadota</taxon>
        <taxon>Gammaproteobacteria</taxon>
        <taxon>Enterobacterales</taxon>
        <taxon>Hafniaceae</taxon>
        <taxon>Edwardsiella</taxon>
    </lineage>
</organism>
<keyword evidence="1" id="KW-0472">Membrane</keyword>
<name>A0ABM6EJG6_9GAMM</name>
<accession>A0ABM6EJG6</accession>
<protein>
    <submittedName>
        <fullName evidence="2">Uncharacterized protein</fullName>
    </submittedName>
</protein>
<keyword evidence="1" id="KW-0812">Transmembrane</keyword>
<evidence type="ECO:0000313" key="2">
    <source>
        <dbReference type="EMBL" id="AOV97040.1"/>
    </source>
</evidence>
<dbReference type="Proteomes" id="UP000175893">
    <property type="component" value="Chromosome"/>
</dbReference>
<gene>
    <name evidence="2" type="ORF">A9798_08710</name>
</gene>
<evidence type="ECO:0000256" key="1">
    <source>
        <dbReference type="SAM" id="Phobius"/>
    </source>
</evidence>
<feature type="transmembrane region" description="Helical" evidence="1">
    <location>
        <begin position="6"/>
        <end position="30"/>
    </location>
</feature>
<keyword evidence="1" id="KW-1133">Transmembrane helix</keyword>
<keyword evidence="3" id="KW-1185">Reference proteome</keyword>
<evidence type="ECO:0000313" key="3">
    <source>
        <dbReference type="Proteomes" id="UP000175893"/>
    </source>
</evidence>
<proteinExistence type="predicted"/>